<dbReference type="STRING" id="880073.Cabys_2760"/>
<dbReference type="Pfam" id="PF07228">
    <property type="entry name" value="SpoIIE"/>
    <property type="match status" value="1"/>
</dbReference>
<dbReference type="FunFam" id="2.60.40.10:FF:000791">
    <property type="entry name" value="Two-component system sensor histidine kinase/response regulator"/>
    <property type="match status" value="1"/>
</dbReference>
<dbReference type="AlphaFoldDB" id="H1XQ89"/>
<dbReference type="InterPro" id="IPR036457">
    <property type="entry name" value="PPM-type-like_dom_sf"/>
</dbReference>
<gene>
    <name evidence="5" type="ORF">Cabys_2760</name>
    <name evidence="6" type="ORF">Calab_3797</name>
</gene>
<dbReference type="SMART" id="SM00331">
    <property type="entry name" value="PP2C_SIG"/>
    <property type="match status" value="1"/>
</dbReference>
<dbReference type="PANTHER" id="PTHR43547:SF2">
    <property type="entry name" value="HYBRID SIGNAL TRANSDUCTION HISTIDINE KINASE C"/>
    <property type="match status" value="1"/>
</dbReference>
<dbReference type="RefSeq" id="WP_006931021.1">
    <property type="nucleotide sequence ID" value="NZ_CM001402.1"/>
</dbReference>
<dbReference type="HOGENOM" id="CLU_000445_28_2_0"/>
<dbReference type="InParanoid" id="H1XQ89"/>
<feature type="coiled-coil region" evidence="2">
    <location>
        <begin position="862"/>
        <end position="892"/>
    </location>
</feature>
<protein>
    <submittedName>
        <fullName evidence="6">Protein serine/threonine phosphatase</fullName>
    </submittedName>
    <submittedName>
        <fullName evidence="5">Serine phosphatase RsbU, regulator of sigma subunit</fullName>
    </submittedName>
</protein>
<dbReference type="Gene3D" id="3.60.40.10">
    <property type="entry name" value="PPM-type phosphatase domain"/>
    <property type="match status" value="1"/>
</dbReference>
<accession>H1XQ89</accession>
<dbReference type="InterPro" id="IPR015943">
    <property type="entry name" value="WD40/YVTN_repeat-like_dom_sf"/>
</dbReference>
<reference evidence="6 7" key="1">
    <citation type="submission" date="2011-09" db="EMBL/GenBank/DDBJ databases">
        <title>The permanent draft genome of Caldithrix abyssi DSM 13497.</title>
        <authorList>
            <consortium name="US DOE Joint Genome Institute (JGI-PGF)"/>
            <person name="Lucas S."/>
            <person name="Han J."/>
            <person name="Lapidus A."/>
            <person name="Bruce D."/>
            <person name="Goodwin L."/>
            <person name="Pitluck S."/>
            <person name="Peters L."/>
            <person name="Kyrpides N."/>
            <person name="Mavromatis K."/>
            <person name="Ivanova N."/>
            <person name="Mikhailova N."/>
            <person name="Chertkov O."/>
            <person name="Detter J.C."/>
            <person name="Tapia R."/>
            <person name="Han C."/>
            <person name="Land M."/>
            <person name="Hauser L."/>
            <person name="Markowitz V."/>
            <person name="Cheng J.-F."/>
            <person name="Hugenholtz P."/>
            <person name="Woyke T."/>
            <person name="Wu D."/>
            <person name="Spring S."/>
            <person name="Brambilla E."/>
            <person name="Klenk H.-P."/>
            <person name="Eisen J.A."/>
        </authorList>
    </citation>
    <scope>NUCLEOTIDE SEQUENCE [LARGE SCALE GENOMIC DNA]</scope>
    <source>
        <strain evidence="6 7">DSM 13497</strain>
    </source>
</reference>
<dbReference type="KEGG" id="caby:Cabys_2760"/>
<evidence type="ECO:0000313" key="8">
    <source>
        <dbReference type="Proteomes" id="UP000183868"/>
    </source>
</evidence>
<dbReference type="EMBL" id="CM001402">
    <property type="protein sequence ID" value="EHO43394.1"/>
    <property type="molecule type" value="Genomic_DNA"/>
</dbReference>
<keyword evidence="3" id="KW-0812">Transmembrane</keyword>
<keyword evidence="2" id="KW-0175">Coiled coil</keyword>
<evidence type="ECO:0000313" key="6">
    <source>
        <dbReference type="EMBL" id="EHO43394.1"/>
    </source>
</evidence>
<dbReference type="PANTHER" id="PTHR43547">
    <property type="entry name" value="TWO-COMPONENT HISTIDINE KINASE"/>
    <property type="match status" value="1"/>
</dbReference>
<dbReference type="InterPro" id="IPR011123">
    <property type="entry name" value="Y_Y_Y"/>
</dbReference>
<keyword evidence="3" id="KW-1133">Transmembrane helix</keyword>
<sequence length="1132" mass="128929" precursor="true">MIGTMLKTSQYEFVKGLVFLGLLLLICSTNRLTAQHRPVKFEHLSSSDGLSQNKVFDITQDHQGFIWIATEDGLNRYDGFNFKIFKNIPGNSSSLFYNGINCVYVSKDGLLWTGGQNGGLGRFDAQSETFVNFLHDAQNPGAIAENFVVSISEDERGNLWIATKNNGFNYFKRSTRQFIHSRELITTDSAIFPLKIDFIYQDAQNWLWVGAQNTVFVFEIAYTVLGTPRLRPIRLKHNLKSSAISIAEDKKSNIWIGTRADGLLHFQRGSHVLRSYGSADLKQTLSASPILSIAADANGALWLGGMFPLGKGNIVTQEGTGLLKVDLRTHTIQKYVNRHADRHSLSSNNILSLFIDRTGVLWVGTYLRGVNKYDISGIKFKLFKSYEDGQNIGTTRGLYLDGNHKLWIGTADGLTSYDQRSGRFERFKHDSTDTTTISSDVVRCIYDDGQYLWIGTLRGLNRFDLQSGTFRRFYLDPVHLENPINSVTYNIIQTELSSDYLWFGSSGGGLVRFHKKTFEFKNFVFDARPGSRQLSGRDNLVRTVWQSKSRPDEIWAGTTQGINILNIKSGKFRYYMYDVNDSTSLSHQSIMQFYEDTQGYIWVATYGGGLNRFNPRMEQFLRFTEENSALPNNVVYGMLPDDDGNLWLSTNKGISKFNRSNFSFRNYTVDDGLQSEEFNGGSHHRGRNGELFFGGIKGFNSFFPAEIRDNSFLPALVVTELKIFDKLSMAGEKAPRYALLSGLKQARLAYWQNDLSFEFVALHFANPAKNQYAFKLENYDHKWRYVGNTRTASYTNLDPGRYVFRVKAANNDGVWNEAGKAIHLIIAPPWWQTNWSYAFYLLAFVLGVFLVDRFQRRRLIARERSKIELAVLEAENRRKSMELEEARSLQQAMLPREIPRLPGLEIAVFMQTASEVGGDYYDFYLCSDGALTIVLGDATGHGMRAGTMVTVAKSLFNSHASNPDIMKPFREITRCIKQMHMEKMAMCLTILKIRNNHLQAAVAGMPPIFVYRQKSGLIEEFLVQAMPLGTMEQFPYQTREIALEVGDTILLMSDGLPELRDSVNRMYGYERIKNDFYEVAENTSQDIIDFFREKSSHWKNKERPDDDVTIMAIKIKTDHRQGVMQTMPTGKH</sequence>
<keyword evidence="7" id="KW-1185">Reference proteome</keyword>
<evidence type="ECO:0000256" key="3">
    <source>
        <dbReference type="SAM" id="Phobius"/>
    </source>
</evidence>
<dbReference type="Proteomes" id="UP000183868">
    <property type="component" value="Chromosome"/>
</dbReference>
<name>H1XQ89_CALAY</name>
<dbReference type="InterPro" id="IPR011110">
    <property type="entry name" value="Reg_prop"/>
</dbReference>
<keyword evidence="3" id="KW-0472">Membrane</keyword>
<dbReference type="PaxDb" id="880073-Calab_3797"/>
<reference evidence="5 8" key="2">
    <citation type="submission" date="2016-11" db="EMBL/GenBank/DDBJ databases">
        <title>Genomic analysis of Caldithrix abyssi and proposal of a novel bacterial phylum Caldithrichaeota.</title>
        <authorList>
            <person name="Kublanov I."/>
            <person name="Sigalova O."/>
            <person name="Gavrilov S."/>
            <person name="Lebedinsky A."/>
            <person name="Ivanova N."/>
            <person name="Daum C."/>
            <person name="Reddy T."/>
            <person name="Klenk H.P."/>
            <person name="Goker M."/>
            <person name="Reva O."/>
            <person name="Miroshnichenko M."/>
            <person name="Kyprides N."/>
            <person name="Woyke T."/>
            <person name="Gelfand M."/>
        </authorList>
    </citation>
    <scope>NUCLEOTIDE SEQUENCE [LARGE SCALE GENOMIC DNA]</scope>
    <source>
        <strain evidence="5 8">LF13</strain>
    </source>
</reference>
<dbReference type="eggNOG" id="COG3292">
    <property type="taxonomic scope" value="Bacteria"/>
</dbReference>
<dbReference type="eggNOG" id="COG2208">
    <property type="taxonomic scope" value="Bacteria"/>
</dbReference>
<dbReference type="InterPro" id="IPR013783">
    <property type="entry name" value="Ig-like_fold"/>
</dbReference>
<dbReference type="Proteomes" id="UP000004671">
    <property type="component" value="Chromosome"/>
</dbReference>
<dbReference type="EMBL" id="CP018099">
    <property type="protein sequence ID" value="APF19508.1"/>
    <property type="molecule type" value="Genomic_DNA"/>
</dbReference>
<evidence type="ECO:0000256" key="1">
    <source>
        <dbReference type="ARBA" id="ARBA00022553"/>
    </source>
</evidence>
<dbReference type="SUPFAM" id="SSF63829">
    <property type="entry name" value="Calcium-dependent phosphotriesterase"/>
    <property type="match status" value="3"/>
</dbReference>
<feature type="transmembrane region" description="Helical" evidence="3">
    <location>
        <begin position="835"/>
        <end position="854"/>
    </location>
</feature>
<evidence type="ECO:0000256" key="2">
    <source>
        <dbReference type="SAM" id="Coils"/>
    </source>
</evidence>
<dbReference type="OrthoDB" id="9772100at2"/>
<proteinExistence type="predicted"/>
<dbReference type="Gene3D" id="2.60.40.10">
    <property type="entry name" value="Immunoglobulins"/>
    <property type="match status" value="1"/>
</dbReference>
<dbReference type="Pfam" id="PF07495">
    <property type="entry name" value="Y_Y_Y"/>
    <property type="match status" value="1"/>
</dbReference>
<evidence type="ECO:0000313" key="5">
    <source>
        <dbReference type="EMBL" id="APF19508.1"/>
    </source>
</evidence>
<feature type="domain" description="PPM-type phosphatase" evidence="4">
    <location>
        <begin position="901"/>
        <end position="1115"/>
    </location>
</feature>
<dbReference type="SUPFAM" id="SSF81606">
    <property type="entry name" value="PP2C-like"/>
    <property type="match status" value="1"/>
</dbReference>
<dbReference type="InterPro" id="IPR001932">
    <property type="entry name" value="PPM-type_phosphatase-like_dom"/>
</dbReference>
<dbReference type="Pfam" id="PF07494">
    <property type="entry name" value="Reg_prop"/>
    <property type="match status" value="5"/>
</dbReference>
<keyword evidence="1" id="KW-0597">Phosphoprotein</keyword>
<dbReference type="Gene3D" id="2.130.10.10">
    <property type="entry name" value="YVTN repeat-like/Quinoprotein amine dehydrogenase"/>
    <property type="match status" value="3"/>
</dbReference>
<organism evidence="6 7">
    <name type="scientific">Caldithrix abyssi DSM 13497</name>
    <dbReference type="NCBI Taxonomy" id="880073"/>
    <lineage>
        <taxon>Bacteria</taxon>
        <taxon>Pseudomonadati</taxon>
        <taxon>Calditrichota</taxon>
        <taxon>Calditrichia</taxon>
        <taxon>Calditrichales</taxon>
        <taxon>Calditrichaceae</taxon>
        <taxon>Caldithrix</taxon>
    </lineage>
</organism>
<dbReference type="GO" id="GO:0000155">
    <property type="term" value="F:phosphorelay sensor kinase activity"/>
    <property type="evidence" value="ECO:0007669"/>
    <property type="project" value="TreeGrafter"/>
</dbReference>
<evidence type="ECO:0000313" key="7">
    <source>
        <dbReference type="Proteomes" id="UP000004671"/>
    </source>
</evidence>
<evidence type="ECO:0000259" key="4">
    <source>
        <dbReference type="SMART" id="SM00331"/>
    </source>
</evidence>